<evidence type="ECO:0000313" key="1">
    <source>
        <dbReference type="EMBL" id="GLY81730.1"/>
    </source>
</evidence>
<name>A0A9W6RXL2_9ACTN</name>
<evidence type="ECO:0000313" key="2">
    <source>
        <dbReference type="Proteomes" id="UP001165135"/>
    </source>
</evidence>
<evidence type="ECO:0008006" key="3">
    <source>
        <dbReference type="Google" id="ProtNLM"/>
    </source>
</evidence>
<dbReference type="RefSeq" id="WP_285636570.1">
    <property type="nucleotide sequence ID" value="NZ_BSTJ01000022.1"/>
</dbReference>
<dbReference type="EMBL" id="BSTJ01000022">
    <property type="protein sequence ID" value="GLY81730.1"/>
    <property type="molecule type" value="Genomic_DNA"/>
</dbReference>
<organism evidence="1 2">
    <name type="scientific">Actinoallomurus iriomotensis</name>
    <dbReference type="NCBI Taxonomy" id="478107"/>
    <lineage>
        <taxon>Bacteria</taxon>
        <taxon>Bacillati</taxon>
        <taxon>Actinomycetota</taxon>
        <taxon>Actinomycetes</taxon>
        <taxon>Streptosporangiales</taxon>
        <taxon>Thermomonosporaceae</taxon>
        <taxon>Actinoallomurus</taxon>
    </lineage>
</organism>
<protein>
    <recommendedName>
        <fullName evidence="3">UDP-N-acetylmuramyl pentapeptide phosphotransferase/UDP-N-acetylglucosamine-1-phosphate transferase</fullName>
    </recommendedName>
</protein>
<dbReference type="Proteomes" id="UP001165135">
    <property type="component" value="Unassembled WGS sequence"/>
</dbReference>
<reference evidence="1" key="1">
    <citation type="submission" date="2023-03" db="EMBL/GenBank/DDBJ databases">
        <title>Actinoallomurus iriomotensis NBRC 103681.</title>
        <authorList>
            <person name="Ichikawa N."/>
            <person name="Sato H."/>
            <person name="Tonouchi N."/>
        </authorList>
    </citation>
    <scope>NUCLEOTIDE SEQUENCE</scope>
    <source>
        <strain evidence="1">NBRC 103681</strain>
    </source>
</reference>
<comment type="caution">
    <text evidence="1">The sequence shown here is derived from an EMBL/GenBank/DDBJ whole genome shotgun (WGS) entry which is preliminary data.</text>
</comment>
<dbReference type="AlphaFoldDB" id="A0A9W6RXL2"/>
<gene>
    <name evidence="1" type="ORF">Airi01_099970</name>
</gene>
<sequence length="280" mass="27971">MRKAVAGTVLGAAAARVAYTLLTRRPPREEKLWLRTNHRGEPVTLLEGPAFVAGAVTAVAVAPGVPARMRVAAVFAGTTAGALGAYDDLAGSGDSRGFKGHLTALARGEVTTGAVKILGIGVAGLAAAALAGTGRRSTPADLLINGALVAGGANLLNLFDLRPGRAIKVGALAALPGTLSGSAVTAAPFGAALALLPEDLGERAMLGDAGANALGALLGLSAAHLPRPVRLGILTGVVALNAASEFVSFTKVIQATPALRRLDQLGRRPVVAEARPTGTE</sequence>
<accession>A0A9W6RXL2</accession>
<proteinExistence type="predicted"/>